<protein>
    <submittedName>
        <fullName evidence="1">Uncharacterized protein</fullName>
    </submittedName>
</protein>
<sequence>MIESAYAPGVLVVGPDEVGIACRYKAGPFARSTDEGGHADAILPRGVPVGYYARTRRDRRLALIAPGMVRDAQALLRDRPEYMRAAEARARICPTTFCILRVGESRAADFVSVWQEIAEKPPLFLAVGGNCAQVIAGALIRIGAMPRGWIRPGSPDGLFRALHAAAPLARIATGFAEFEPDEAGGYLIRLEG</sequence>
<accession>A0ABZ0PKF9</accession>
<evidence type="ECO:0000313" key="2">
    <source>
        <dbReference type="Proteomes" id="UP001305521"/>
    </source>
</evidence>
<dbReference type="RefSeq" id="WP_318650196.1">
    <property type="nucleotide sequence ID" value="NZ_CP137852.1"/>
</dbReference>
<keyword evidence="2" id="KW-1185">Reference proteome</keyword>
<name>A0ABZ0PKF9_9PROT</name>
<reference evidence="1 2" key="1">
    <citation type="submission" date="2023-11" db="EMBL/GenBank/DDBJ databases">
        <title>Arctic aerobic anoxygenic photoheterotroph Sediminicoccus rosea KRV36 adapts its photosynthesis to long days of polar summer.</title>
        <authorList>
            <person name="Tomasch J."/>
            <person name="Kopejtka K."/>
            <person name="Bily T."/>
            <person name="Gardiner A.T."/>
            <person name="Gardian Z."/>
            <person name="Shivaramu S."/>
            <person name="Koblizek M."/>
            <person name="Engelhardt F."/>
            <person name="Kaftan D."/>
        </authorList>
    </citation>
    <scope>NUCLEOTIDE SEQUENCE [LARGE SCALE GENOMIC DNA]</scope>
    <source>
        <strain evidence="1 2">R-30</strain>
    </source>
</reference>
<evidence type="ECO:0000313" key="1">
    <source>
        <dbReference type="EMBL" id="WPB86223.1"/>
    </source>
</evidence>
<proteinExistence type="predicted"/>
<dbReference type="EMBL" id="CP137852">
    <property type="protein sequence ID" value="WPB86223.1"/>
    <property type="molecule type" value="Genomic_DNA"/>
</dbReference>
<gene>
    <name evidence="1" type="ORF">R9Z33_04975</name>
</gene>
<dbReference type="Proteomes" id="UP001305521">
    <property type="component" value="Chromosome"/>
</dbReference>
<organism evidence="1 2">
    <name type="scientific">Sediminicoccus rosea</name>
    <dbReference type="NCBI Taxonomy" id="1225128"/>
    <lineage>
        <taxon>Bacteria</taxon>
        <taxon>Pseudomonadati</taxon>
        <taxon>Pseudomonadota</taxon>
        <taxon>Alphaproteobacteria</taxon>
        <taxon>Acetobacterales</taxon>
        <taxon>Roseomonadaceae</taxon>
        <taxon>Sediminicoccus</taxon>
    </lineage>
</organism>